<feature type="domain" description="Nudix hydrolase" evidence="12">
    <location>
        <begin position="2"/>
        <end position="128"/>
    </location>
</feature>
<proteinExistence type="inferred from homology"/>
<dbReference type="EMBL" id="CAJEWB010000007">
    <property type="protein sequence ID" value="CAD2073953.1"/>
    <property type="molecule type" value="Genomic_DNA"/>
</dbReference>
<dbReference type="GO" id="GO:0044716">
    <property type="term" value="F:8-oxo-GDP phosphatase activity"/>
    <property type="evidence" value="ECO:0007669"/>
    <property type="project" value="TreeGrafter"/>
</dbReference>
<keyword evidence="6" id="KW-0227">DNA damage</keyword>
<dbReference type="InterPro" id="IPR047127">
    <property type="entry name" value="MutT-like"/>
</dbReference>
<dbReference type="InterPro" id="IPR000086">
    <property type="entry name" value="NUDIX_hydrolase_dom"/>
</dbReference>
<keyword evidence="7 13" id="KW-0378">Hydrolase</keyword>
<dbReference type="GO" id="GO:0035539">
    <property type="term" value="F:8-oxo-7,8-dihydrodeoxyguanosine triphosphate pyrophosphatase activity"/>
    <property type="evidence" value="ECO:0007669"/>
    <property type="project" value="UniProtKB-EC"/>
</dbReference>
<evidence type="ECO:0000256" key="7">
    <source>
        <dbReference type="ARBA" id="ARBA00022801"/>
    </source>
</evidence>
<evidence type="ECO:0000313" key="14">
    <source>
        <dbReference type="Proteomes" id="UP000588186"/>
    </source>
</evidence>
<evidence type="ECO:0000256" key="11">
    <source>
        <dbReference type="ARBA" id="ARBA00038905"/>
    </source>
</evidence>
<accession>A0A6V7R9X8</accession>
<dbReference type="GO" id="GO:0006260">
    <property type="term" value="P:DNA replication"/>
    <property type="evidence" value="ECO:0007669"/>
    <property type="project" value="UniProtKB-KW"/>
</dbReference>
<dbReference type="GO" id="GO:0046872">
    <property type="term" value="F:metal ion binding"/>
    <property type="evidence" value="ECO:0007669"/>
    <property type="project" value="UniProtKB-KW"/>
</dbReference>
<dbReference type="AlphaFoldDB" id="A0A6V7R9X8"/>
<dbReference type="PROSITE" id="PS51462">
    <property type="entry name" value="NUDIX"/>
    <property type="match status" value="1"/>
</dbReference>
<evidence type="ECO:0000256" key="5">
    <source>
        <dbReference type="ARBA" id="ARBA00022723"/>
    </source>
</evidence>
<evidence type="ECO:0000313" key="13">
    <source>
        <dbReference type="EMBL" id="CAD2073953.1"/>
    </source>
</evidence>
<evidence type="ECO:0000256" key="1">
    <source>
        <dbReference type="ARBA" id="ARBA00001946"/>
    </source>
</evidence>
<keyword evidence="3" id="KW-0515">Mutator protein</keyword>
<keyword evidence="4" id="KW-0235">DNA replication</keyword>
<dbReference type="GO" id="GO:0044715">
    <property type="term" value="F:8-oxo-dGDP phosphatase activity"/>
    <property type="evidence" value="ECO:0007669"/>
    <property type="project" value="TreeGrafter"/>
</dbReference>
<dbReference type="RefSeq" id="WP_186077030.1">
    <property type="nucleotide sequence ID" value="NZ_CAJEWB010000007.1"/>
</dbReference>
<comment type="cofactor">
    <cofactor evidence="1">
        <name>Mg(2+)</name>
        <dbReference type="ChEBI" id="CHEBI:18420"/>
    </cofactor>
</comment>
<keyword evidence="14" id="KW-1185">Reference proteome</keyword>
<dbReference type="CDD" id="cd03425">
    <property type="entry name" value="NUDIX_MutT_NudA_like"/>
    <property type="match status" value="1"/>
</dbReference>
<evidence type="ECO:0000256" key="4">
    <source>
        <dbReference type="ARBA" id="ARBA00022705"/>
    </source>
</evidence>
<reference evidence="13 14" key="1">
    <citation type="submission" date="2020-07" db="EMBL/GenBank/DDBJ databases">
        <authorList>
            <person name="Criscuolo A."/>
        </authorList>
    </citation>
    <scope>NUCLEOTIDE SEQUENCE [LARGE SCALE GENOMIC DNA]</scope>
    <source>
        <strain evidence="13">CIP107946</strain>
    </source>
</reference>
<evidence type="ECO:0000256" key="8">
    <source>
        <dbReference type="ARBA" id="ARBA00022842"/>
    </source>
</evidence>
<gene>
    <name evidence="13" type="primary">nudG</name>
    <name evidence="13" type="ORF">JEOPIN946_00774</name>
</gene>
<dbReference type="Pfam" id="PF00293">
    <property type="entry name" value="NUDIX"/>
    <property type="match status" value="1"/>
</dbReference>
<evidence type="ECO:0000256" key="10">
    <source>
        <dbReference type="ARBA" id="ARBA00035861"/>
    </source>
</evidence>
<evidence type="ECO:0000256" key="9">
    <source>
        <dbReference type="ARBA" id="ARBA00023204"/>
    </source>
</evidence>
<dbReference type="Gene3D" id="3.90.79.10">
    <property type="entry name" value="Nucleoside Triphosphate Pyrophosphohydrolase"/>
    <property type="match status" value="1"/>
</dbReference>
<keyword evidence="9" id="KW-0234">DNA repair</keyword>
<keyword evidence="8" id="KW-0460">Magnesium</keyword>
<dbReference type="GO" id="GO:0006281">
    <property type="term" value="P:DNA repair"/>
    <property type="evidence" value="ECO:0007669"/>
    <property type="project" value="UniProtKB-KW"/>
</dbReference>
<sequence length="135" mass="15539">MKKIVVVGAVIVNENGEILCAQRPEDKTLPLMWEFPGGKVECGEDPRIALKRELLEEMDCEIEVLDKITTTEYQYDFGTVELTTFYSKIIDGNIKLLEHIDKKWLKVRELGNLEFAPADIPAIERIMEEKKYGIH</sequence>
<dbReference type="PANTHER" id="PTHR47707">
    <property type="entry name" value="8-OXO-DGTP DIPHOSPHATASE"/>
    <property type="match status" value="1"/>
</dbReference>
<comment type="caution">
    <text evidence="13">The sequence shown here is derived from an EMBL/GenBank/DDBJ whole genome shotgun (WGS) entry which is preliminary data.</text>
</comment>
<keyword evidence="5" id="KW-0479">Metal-binding</keyword>
<comment type="similarity">
    <text evidence="2">Belongs to the Nudix hydrolase family.</text>
</comment>
<comment type="catalytic activity">
    <reaction evidence="10">
        <text>8-oxo-dGTP + H2O = 8-oxo-dGMP + diphosphate + H(+)</text>
        <dbReference type="Rhea" id="RHEA:31575"/>
        <dbReference type="ChEBI" id="CHEBI:15377"/>
        <dbReference type="ChEBI" id="CHEBI:15378"/>
        <dbReference type="ChEBI" id="CHEBI:33019"/>
        <dbReference type="ChEBI" id="CHEBI:63224"/>
        <dbReference type="ChEBI" id="CHEBI:77896"/>
        <dbReference type="EC" id="3.6.1.55"/>
    </reaction>
</comment>
<dbReference type="InterPro" id="IPR015797">
    <property type="entry name" value="NUDIX_hydrolase-like_dom_sf"/>
</dbReference>
<evidence type="ECO:0000256" key="3">
    <source>
        <dbReference type="ARBA" id="ARBA00022457"/>
    </source>
</evidence>
<organism evidence="13 14">
    <name type="scientific">Phocicoccus pinnipedialis</name>
    <dbReference type="NCBI Taxonomy" id="110845"/>
    <lineage>
        <taxon>Bacteria</taxon>
        <taxon>Bacillati</taxon>
        <taxon>Bacillota</taxon>
        <taxon>Bacilli</taxon>
        <taxon>Bacillales</taxon>
        <taxon>Salinicoccaceae</taxon>
        <taxon>Phocicoccus</taxon>
    </lineage>
</organism>
<evidence type="ECO:0000259" key="12">
    <source>
        <dbReference type="PROSITE" id="PS51462"/>
    </source>
</evidence>
<name>A0A6V7R9X8_9BACL</name>
<evidence type="ECO:0000256" key="2">
    <source>
        <dbReference type="ARBA" id="ARBA00005582"/>
    </source>
</evidence>
<dbReference type="EC" id="3.6.1.55" evidence="11"/>
<dbReference type="PANTHER" id="PTHR47707:SF1">
    <property type="entry name" value="NUDIX HYDROLASE FAMILY PROTEIN"/>
    <property type="match status" value="1"/>
</dbReference>
<evidence type="ECO:0000256" key="6">
    <source>
        <dbReference type="ARBA" id="ARBA00022763"/>
    </source>
</evidence>
<dbReference type="SUPFAM" id="SSF55811">
    <property type="entry name" value="Nudix"/>
    <property type="match status" value="1"/>
</dbReference>
<dbReference type="Proteomes" id="UP000588186">
    <property type="component" value="Unassembled WGS sequence"/>
</dbReference>
<dbReference type="GO" id="GO:0008413">
    <property type="term" value="F:8-oxo-7,8-dihydroguanosine triphosphate pyrophosphatase activity"/>
    <property type="evidence" value="ECO:0007669"/>
    <property type="project" value="TreeGrafter"/>
</dbReference>
<protein>
    <recommendedName>
        <fullName evidence="11">8-oxo-dGTP diphosphatase</fullName>
        <ecNumber evidence="11">3.6.1.55</ecNumber>
    </recommendedName>
</protein>